<protein>
    <submittedName>
        <fullName evidence="2">Acetyl-CoA hydrolase/transferase family protein</fullName>
    </submittedName>
</protein>
<feature type="domain" description="Acetyl-CoA hydrolase/transferase C-terminal" evidence="1">
    <location>
        <begin position="439"/>
        <end position="602"/>
    </location>
</feature>
<accession>A0ABQ6YA22</accession>
<dbReference type="InterPro" id="IPR037171">
    <property type="entry name" value="NagB/RpiA_transferase-like"/>
</dbReference>
<dbReference type="PANTHER" id="PTHR21432:SF20">
    <property type="entry name" value="ACETYL-COA HYDROLASE"/>
    <property type="match status" value="1"/>
</dbReference>
<evidence type="ECO:0000259" key="1">
    <source>
        <dbReference type="Pfam" id="PF13336"/>
    </source>
</evidence>
<dbReference type="SUPFAM" id="SSF100950">
    <property type="entry name" value="NagB/RpiA/CoA transferase-like"/>
    <property type="match status" value="1"/>
</dbReference>
<evidence type="ECO:0000313" key="3">
    <source>
        <dbReference type="Proteomes" id="UP000771797"/>
    </source>
</evidence>
<name>A0ABQ6YA22_9GAMM</name>
<sequence length="723" mass="80955">MPQHMDNAEQAVDRVLELTGGEVRLGMPLGLGKPNRFVNALYQRVKADPNLSLEIYTALSLGRPGAGSDLERRFLEPFADRVFADYEELDYLHAVRKDALPENIRVFEFFFQPGSLLNSTDAQRHYISVNYTHAARDINARGVNVVAQLLATRERDGRRQYSFSCNPEVTLELLPILKARRDAGETIVAVGQVHHDLPFMENDASLERWLPEMDILLDDEQARTRLFSTPNMPVSHQDHFIGLHASTLVRDGGTLQIGIGALGDALVHHTLRRQHHNDEYRALLGQLPMSDSQRQLIEREGGVGPFQQGLYGCSEMMTHGLLTLIDDGIIRRAVYDWPALQRRALADAALTPTLALLDDLRAGGDLPARLGADDLSRLRRYGIVQEELALRDGGDNLSLPNGVVVPNDLEQRATREALKSVLGRRLLGGIVMHGGFFLGPRAFYQRLRELDDETRAAINMTRVNYINDLFGEEAICRLQRRDARFINSAFSITLLGAAVADQLDDGRVLSGVGGQYNFVAQAHELAGARSILMVRAWRERGGEAQSNVVFSYAHNTIPRHLRDVVVTEYGVADLRGRSDEEVVMATLNITDSRFQAQLLEQAQEAGKLRRDYQIPEAHRHNTPEALERLAARAGAGALPPFPLGSDFTSTEQRVLEALTWLKAKVSQKEYLKLGRKALFQDHHAERHGEALERMGLADPDGLRERLYQRLLLTALEATRSRWN</sequence>
<gene>
    <name evidence="2" type="ORF">A6D6_01334</name>
</gene>
<evidence type="ECO:0000313" key="2">
    <source>
        <dbReference type="EMBL" id="KAF0806659.1"/>
    </source>
</evidence>
<dbReference type="GO" id="GO:0016787">
    <property type="term" value="F:hydrolase activity"/>
    <property type="evidence" value="ECO:0007669"/>
    <property type="project" value="UniProtKB-KW"/>
</dbReference>
<dbReference type="PANTHER" id="PTHR21432">
    <property type="entry name" value="ACETYL-COA HYDROLASE-RELATED"/>
    <property type="match status" value="1"/>
</dbReference>
<dbReference type="InterPro" id="IPR038460">
    <property type="entry name" value="AcetylCoA_hyd_C_sf"/>
</dbReference>
<dbReference type="Gene3D" id="3.40.1080.20">
    <property type="entry name" value="Acetyl-CoA hydrolase/transferase C-terminal domain"/>
    <property type="match status" value="1"/>
</dbReference>
<organism evidence="2 3">
    <name type="scientific">Alcanivorax xiamenensis</name>
    <dbReference type="NCBI Taxonomy" id="1177156"/>
    <lineage>
        <taxon>Bacteria</taxon>
        <taxon>Pseudomonadati</taxon>
        <taxon>Pseudomonadota</taxon>
        <taxon>Gammaproteobacteria</taxon>
        <taxon>Oceanospirillales</taxon>
        <taxon>Alcanivoracaceae</taxon>
        <taxon>Alcanivorax</taxon>
    </lineage>
</organism>
<dbReference type="EMBL" id="AQPF01000007">
    <property type="protein sequence ID" value="KAF0806659.1"/>
    <property type="molecule type" value="Genomic_DNA"/>
</dbReference>
<reference evidence="2 3" key="1">
    <citation type="submission" date="2012-09" db="EMBL/GenBank/DDBJ databases">
        <title>Genome Sequence of alkane-degrading Bacterium Alcanivorax sp. 6-D-6.</title>
        <authorList>
            <person name="Lai Q."/>
            <person name="Shao Z."/>
        </authorList>
    </citation>
    <scope>NUCLEOTIDE SEQUENCE [LARGE SCALE GENOMIC DNA]</scope>
    <source>
        <strain evidence="2 3">6-D-6</strain>
    </source>
</reference>
<dbReference type="InterPro" id="IPR026888">
    <property type="entry name" value="AcetylCoA_hyd_C"/>
</dbReference>
<dbReference type="Proteomes" id="UP000771797">
    <property type="component" value="Unassembled WGS sequence"/>
</dbReference>
<dbReference type="Gene3D" id="3.30.750.70">
    <property type="entry name" value="4-hydroxybutyrate coenzyme like domains"/>
    <property type="match status" value="1"/>
</dbReference>
<keyword evidence="2" id="KW-0378">Hydrolase</keyword>
<dbReference type="Pfam" id="PF13336">
    <property type="entry name" value="AcetylCoA_hyd_C"/>
    <property type="match status" value="1"/>
</dbReference>
<dbReference type="InterPro" id="IPR046433">
    <property type="entry name" value="ActCoA_hydro"/>
</dbReference>
<dbReference type="RefSeq" id="WP_159660290.1">
    <property type="nucleotide sequence ID" value="NZ_AQPF01000007.1"/>
</dbReference>
<comment type="caution">
    <text evidence="2">The sequence shown here is derived from an EMBL/GenBank/DDBJ whole genome shotgun (WGS) entry which is preliminary data.</text>
</comment>
<keyword evidence="3" id="KW-1185">Reference proteome</keyword>
<proteinExistence type="predicted"/>